<name>M1WRY1_PSEP2</name>
<dbReference type="PATRIC" id="fig|879567.3.peg.1416"/>
<dbReference type="Proteomes" id="UP000011724">
    <property type="component" value="Chromosome"/>
</dbReference>
<evidence type="ECO:0000313" key="3">
    <source>
        <dbReference type="Proteomes" id="UP000011724"/>
    </source>
</evidence>
<feature type="domain" description="Amidohydrolase-related" evidence="1">
    <location>
        <begin position="102"/>
        <end position="269"/>
    </location>
</feature>
<organism evidence="2 3">
    <name type="scientific">Pseudodesulfovibrio piezophilus (strain DSM 21447 / JCM 15486 / C1TLV30)</name>
    <name type="common">Desulfovibrio piezophilus</name>
    <dbReference type="NCBI Taxonomy" id="1322246"/>
    <lineage>
        <taxon>Bacteria</taxon>
        <taxon>Pseudomonadati</taxon>
        <taxon>Thermodesulfobacteriota</taxon>
        <taxon>Desulfovibrionia</taxon>
        <taxon>Desulfovibrionales</taxon>
        <taxon>Desulfovibrionaceae</taxon>
    </lineage>
</organism>
<dbReference type="InterPro" id="IPR006680">
    <property type="entry name" value="Amidohydro-rel"/>
</dbReference>
<dbReference type="RefSeq" id="WP_015414643.1">
    <property type="nucleotide sequence ID" value="NC_020409.1"/>
</dbReference>
<dbReference type="HOGENOM" id="CLU_1029457_0_0_7"/>
<evidence type="ECO:0000259" key="1">
    <source>
        <dbReference type="Pfam" id="PF04909"/>
    </source>
</evidence>
<evidence type="ECO:0000313" key="2">
    <source>
        <dbReference type="EMBL" id="CCH48597.1"/>
    </source>
</evidence>
<keyword evidence="3" id="KW-1185">Reference proteome</keyword>
<dbReference type="InterPro" id="IPR032466">
    <property type="entry name" value="Metal_Hydrolase"/>
</dbReference>
<dbReference type="AlphaFoldDB" id="M1WRY1"/>
<gene>
    <name evidence="2" type="ordered locus">BN4_11360</name>
</gene>
<proteinExistence type="predicted"/>
<accession>M1WRY1</accession>
<dbReference type="EMBL" id="FO203427">
    <property type="protein sequence ID" value="CCH48597.1"/>
    <property type="molecule type" value="Genomic_DNA"/>
</dbReference>
<dbReference type="Pfam" id="PF04909">
    <property type="entry name" value="Amidohydro_2"/>
    <property type="match status" value="1"/>
</dbReference>
<dbReference type="GO" id="GO:0016787">
    <property type="term" value="F:hydrolase activity"/>
    <property type="evidence" value="ECO:0007669"/>
    <property type="project" value="InterPro"/>
</dbReference>
<sequence>MNIFDFNIHFTNKENCKNPHVESDETRMQPSDLMMCYDSFREDLCAHTSGANFMLFNQSLFFDKDLRTFFHKVREDLPASHFSALIDFRHEDAEGAVDNAAMQGVRSLKFHSYFQRISEVDFEAALRVAKRAESLDMFVCVDTSYGTSGMYAFDNLKLACLLADELSCPILLLHSGGLRALEAMLLAEEKQNVFLETSFSLAYYAGSRVQDDLEFAYKKLGPEKLIYGSDYPYVDFSSSLEVLTNLAKACRFSDAEIEKVAWENSIKLFS</sequence>
<dbReference type="OrthoDB" id="9799024at2"/>
<dbReference type="KEGG" id="dpi:BN4_11360"/>
<reference evidence="3" key="2">
    <citation type="journal article" date="2013" name="Stand. Genomic Sci.">
        <title>Complete genome sequence of Desulfocapsa sulfexigens, a marine deltaproteobacterium specialized in disproportionating inorganic sulfur compounds.</title>
        <authorList>
            <person name="Finster K.W."/>
            <person name="Kjeldsen K.U."/>
            <person name="Kube M."/>
            <person name="Reinhardt R."/>
            <person name="Mussmann M."/>
            <person name="Amann R."/>
            <person name="Schreiber L."/>
        </authorList>
    </citation>
    <scope>NUCLEOTIDE SEQUENCE [LARGE SCALE GENOMIC DNA]</scope>
    <source>
        <strain evidence="3">DSM 10523 / SB164P1</strain>
    </source>
</reference>
<dbReference type="Gene3D" id="3.20.20.140">
    <property type="entry name" value="Metal-dependent hydrolases"/>
    <property type="match status" value="1"/>
</dbReference>
<dbReference type="eggNOG" id="ENOG50318HE">
    <property type="taxonomic scope" value="Bacteria"/>
</dbReference>
<dbReference type="STRING" id="1322246.BN4_11360"/>
<reference evidence="2 3" key="1">
    <citation type="journal article" date="2013" name="PLoS ONE">
        <title>The first genomic and proteomic characterization of a deep-sea sulfate reducer: insights into the piezophilic lifestyle of Desulfovibrio piezophilus.</title>
        <authorList>
            <person name="Pradel N."/>
            <person name="Ji B."/>
            <person name="Gimenez G."/>
            <person name="Talla E."/>
            <person name="Lenoble P."/>
            <person name="Garel M."/>
            <person name="Tamburini C."/>
            <person name="Fourquet P."/>
            <person name="Lebrun R."/>
            <person name="Bertin P."/>
            <person name="Denis Y."/>
            <person name="Pophillat M."/>
            <person name="Barbe V."/>
            <person name="Ollivier B."/>
            <person name="Dolla A."/>
        </authorList>
    </citation>
    <scope>NUCLEOTIDE SEQUENCE [LARGE SCALE GENOMIC DNA]</scope>
    <source>
        <strain evidence="3">DSM 10523 / SB164P1</strain>
    </source>
</reference>
<dbReference type="BioCyc" id="DPIE1322246:BN4_RS06800-MONOMER"/>
<dbReference type="SUPFAM" id="SSF51556">
    <property type="entry name" value="Metallo-dependent hydrolases"/>
    <property type="match status" value="1"/>
</dbReference>
<protein>
    <recommendedName>
        <fullName evidence="1">Amidohydrolase-related domain-containing protein</fullName>
    </recommendedName>
</protein>